<feature type="domain" description="Reverse transcriptase" evidence="2">
    <location>
        <begin position="1"/>
        <end position="175"/>
    </location>
</feature>
<dbReference type="InterPro" id="IPR000477">
    <property type="entry name" value="RT_dom"/>
</dbReference>
<name>A0A6L2LM44_TANCI</name>
<dbReference type="GO" id="GO:0005634">
    <property type="term" value="C:nucleus"/>
    <property type="evidence" value="ECO:0007669"/>
    <property type="project" value="TreeGrafter"/>
</dbReference>
<dbReference type="InterPro" id="IPR027417">
    <property type="entry name" value="P-loop_NTPase"/>
</dbReference>
<dbReference type="PANTHER" id="PTHR11215:SF1">
    <property type="entry name" value="MYG1 EXONUCLEASE"/>
    <property type="match status" value="1"/>
</dbReference>
<gene>
    <name evidence="4" type="ORF">Tci_034147</name>
</gene>
<dbReference type="GO" id="GO:0005737">
    <property type="term" value="C:cytoplasm"/>
    <property type="evidence" value="ECO:0007669"/>
    <property type="project" value="TreeGrafter"/>
</dbReference>
<dbReference type="InterPro" id="IPR003226">
    <property type="entry name" value="MYG1_exonuclease"/>
</dbReference>
<dbReference type="Pfam" id="PF00078">
    <property type="entry name" value="RVT_1"/>
    <property type="match status" value="1"/>
</dbReference>
<dbReference type="PANTHER" id="PTHR11215">
    <property type="entry name" value="METAL DEPENDENT HYDROLASE - RELATED"/>
    <property type="match status" value="1"/>
</dbReference>
<feature type="domain" description="Integrase catalytic" evidence="3">
    <location>
        <begin position="260"/>
        <end position="424"/>
    </location>
</feature>
<dbReference type="PROSITE" id="PS50994">
    <property type="entry name" value="INTEGRASE"/>
    <property type="match status" value="1"/>
</dbReference>
<dbReference type="Gene3D" id="3.40.50.12240">
    <property type="match status" value="2"/>
</dbReference>
<dbReference type="Pfam" id="PF03690">
    <property type="entry name" value="MYG1_exonuc"/>
    <property type="match status" value="1"/>
</dbReference>
<evidence type="ECO:0000256" key="1">
    <source>
        <dbReference type="ARBA" id="ARBA00010105"/>
    </source>
</evidence>
<dbReference type="InterPro" id="IPR012337">
    <property type="entry name" value="RNaseH-like_sf"/>
</dbReference>
<evidence type="ECO:0000259" key="2">
    <source>
        <dbReference type="PROSITE" id="PS50878"/>
    </source>
</evidence>
<dbReference type="InterPro" id="IPR001584">
    <property type="entry name" value="Integrase_cat-core"/>
</dbReference>
<evidence type="ECO:0000259" key="3">
    <source>
        <dbReference type="PROSITE" id="PS50994"/>
    </source>
</evidence>
<dbReference type="EMBL" id="BKCJ010004628">
    <property type="protein sequence ID" value="GEU62169.1"/>
    <property type="molecule type" value="Genomic_DNA"/>
</dbReference>
<comment type="similarity">
    <text evidence="1">Belongs to the MYG1 family.</text>
</comment>
<dbReference type="SUPFAM" id="SSF52540">
    <property type="entry name" value="P-loop containing nucleoside triphosphate hydrolases"/>
    <property type="match status" value="1"/>
</dbReference>
<dbReference type="InterPro" id="IPR056924">
    <property type="entry name" value="SH3_Tf2-1"/>
</dbReference>
<organism evidence="4">
    <name type="scientific">Tanacetum cinerariifolium</name>
    <name type="common">Dalmatian daisy</name>
    <name type="synonym">Chrysanthemum cinerariifolium</name>
    <dbReference type="NCBI Taxonomy" id="118510"/>
    <lineage>
        <taxon>Eukaryota</taxon>
        <taxon>Viridiplantae</taxon>
        <taxon>Streptophyta</taxon>
        <taxon>Embryophyta</taxon>
        <taxon>Tracheophyta</taxon>
        <taxon>Spermatophyta</taxon>
        <taxon>Magnoliopsida</taxon>
        <taxon>eudicotyledons</taxon>
        <taxon>Gunneridae</taxon>
        <taxon>Pentapetalae</taxon>
        <taxon>asterids</taxon>
        <taxon>campanulids</taxon>
        <taxon>Asterales</taxon>
        <taxon>Asteraceae</taxon>
        <taxon>Asteroideae</taxon>
        <taxon>Anthemideae</taxon>
        <taxon>Anthemidinae</taxon>
        <taxon>Tanacetum</taxon>
    </lineage>
</organism>
<dbReference type="InterPro" id="IPR043128">
    <property type="entry name" value="Rev_trsase/Diguanyl_cyclase"/>
</dbReference>
<dbReference type="InterPro" id="IPR043502">
    <property type="entry name" value="DNA/RNA_pol_sf"/>
</dbReference>
<dbReference type="InterPro" id="IPR036397">
    <property type="entry name" value="RNaseH_sf"/>
</dbReference>
<dbReference type="GO" id="GO:0015074">
    <property type="term" value="P:DNA integration"/>
    <property type="evidence" value="ECO:0007669"/>
    <property type="project" value="InterPro"/>
</dbReference>
<evidence type="ECO:0008006" key="5">
    <source>
        <dbReference type="Google" id="ProtNLM"/>
    </source>
</evidence>
<dbReference type="SUPFAM" id="SSF56672">
    <property type="entry name" value="DNA/RNA polymerases"/>
    <property type="match status" value="1"/>
</dbReference>
<evidence type="ECO:0000313" key="4">
    <source>
        <dbReference type="EMBL" id="GEU62169.1"/>
    </source>
</evidence>
<dbReference type="Pfam" id="PF24626">
    <property type="entry name" value="SH3_Tf2-1"/>
    <property type="match status" value="1"/>
</dbReference>
<accession>A0A6L2LM44</accession>
<dbReference type="Gene3D" id="3.10.10.10">
    <property type="entry name" value="HIV Type 1 Reverse Transcriptase, subunit A, domain 1"/>
    <property type="match status" value="1"/>
</dbReference>
<dbReference type="CDD" id="cd01647">
    <property type="entry name" value="RT_LTR"/>
    <property type="match status" value="1"/>
</dbReference>
<dbReference type="Gene3D" id="3.30.70.270">
    <property type="match status" value="1"/>
</dbReference>
<dbReference type="PROSITE" id="PS50878">
    <property type="entry name" value="RT_POL"/>
    <property type="match status" value="1"/>
</dbReference>
<sequence>MPTVEPTLAVPLAQWNRLCCRWNRPSAYKFFSKIDLRSGYHQLRVHGNDIPKTTFKARYGHFEFTVTPFGLTNAPVVFISLMNRVCRPYLDKFVIVFIDDILIYSKTQEEHVEHLRFIENFSKIAKSLTILTQKCKTFDWGEEQELEFQTLKEKLCNVPVFALPDGPKDFMANMVADALSRKKKIKPKRVRAMNMTLQSSIKDRILTDQKEVVDEFVVLQKGDVRTLIIDEAHKSKYSIHPRADKMYYDLRDRPSGLLQQPEIPVWKWEGIAIDFVTKLPRTSSGHDIIWVIMDRLTTSAYFLPMCEDYKMDRLAILYLNDIVARHGVPISIISDHDSRFTSRFWQSMQEALGTHLDMSTTYQPQTDGQSERTIQTLEDMLRAVRCAPFEALWGKKCRSPIMWAEKRKLAPRFVRPFEIVEKVSLVAYRLDLPKELNGVHDTFHVSNLKKCLADPILQVPLDEIRVDAKLNCMEEPVEILEREFKKLKRSRIAIVKDARRPSLQVKMEKNVLIEQVITESHWGGEAGSFLLQLYCQAHRLYYGFHAGKAMLGRVVDSLGVPIDGRGVQSDHGRRRVEVKAPRIIERKSMYESMQTGLKAVDSLPPHAPLQFIALDYGCAMGEYFRDNKMHALIIYDDFSKKVESIAFQPLRFLSIVHIIYTFEGCSRYQLERTHNGSFHCDEALGCFMIRLTDKYSGAEIVRSRDPQVLESLDAVLDVGGVYDPSNDRYDHHQKGFAEVFGHGFNTKLSSAGLIYKHFGEEIIAKELQVDEGHPDVQRLFLAIYKSFMEAIDAIDNGINQYDTDQPAKYVNTTHLSSRVGRFNLDWTDPDQSSEKENEAFQKAMALAGSEFLDSVRFHVKSWLPARSIVMECLAARTSIDPSGEIMVLDRFCPWKLHLYELEQELKTEPTVKYVLYRDERSKGWRVQAVAKSPDSFESRKALPAQWRGLRDDDLSKQSGIPDCVFVHMSGFIGGNHTYEGALAMARGALKL</sequence>
<dbReference type="GO" id="GO:0003676">
    <property type="term" value="F:nucleic acid binding"/>
    <property type="evidence" value="ECO:0007669"/>
    <property type="project" value="InterPro"/>
</dbReference>
<dbReference type="AlphaFoldDB" id="A0A6L2LM44"/>
<dbReference type="SUPFAM" id="SSF53098">
    <property type="entry name" value="Ribonuclease H-like"/>
    <property type="match status" value="1"/>
</dbReference>
<comment type="caution">
    <text evidence="4">The sequence shown here is derived from an EMBL/GenBank/DDBJ whole genome shotgun (WGS) entry which is preliminary data.</text>
</comment>
<dbReference type="Gene3D" id="3.30.420.10">
    <property type="entry name" value="Ribonuclease H-like superfamily/Ribonuclease H"/>
    <property type="match status" value="1"/>
</dbReference>
<protein>
    <recommendedName>
        <fullName evidence="5">Reverse transcriptase domain-containing protein</fullName>
    </recommendedName>
</protein>
<reference evidence="4" key="1">
    <citation type="journal article" date="2019" name="Sci. Rep.">
        <title>Draft genome of Tanacetum cinerariifolium, the natural source of mosquito coil.</title>
        <authorList>
            <person name="Yamashiro T."/>
            <person name="Shiraishi A."/>
            <person name="Satake H."/>
            <person name="Nakayama K."/>
        </authorList>
    </citation>
    <scope>NUCLEOTIDE SEQUENCE</scope>
</reference>
<proteinExistence type="inferred from homology"/>